<protein>
    <submittedName>
        <fullName evidence="2">Oxygen-dependent dichlorochromopyrrolate synthase</fullName>
        <ecNumber evidence="2">1.21.98.2</ecNumber>
    </submittedName>
</protein>
<name>A0ABX5XMA0_9BACT</name>
<organism evidence="2 3">
    <name type="scientific">Stieleria magnilauensis</name>
    <dbReference type="NCBI Taxonomy" id="2527963"/>
    <lineage>
        <taxon>Bacteria</taxon>
        <taxon>Pseudomonadati</taxon>
        <taxon>Planctomycetota</taxon>
        <taxon>Planctomycetia</taxon>
        <taxon>Pirellulales</taxon>
        <taxon>Pirellulaceae</taxon>
        <taxon>Stieleria</taxon>
    </lineage>
</organism>
<keyword evidence="3" id="KW-1185">Reference proteome</keyword>
<dbReference type="InterPro" id="IPR012347">
    <property type="entry name" value="Ferritin-like"/>
</dbReference>
<dbReference type="EMBL" id="CP036432">
    <property type="protein sequence ID" value="QDV81766.1"/>
    <property type="molecule type" value="Genomic_DNA"/>
</dbReference>
<keyword evidence="2" id="KW-0560">Oxidoreductase</keyword>
<evidence type="ECO:0000313" key="3">
    <source>
        <dbReference type="Proteomes" id="UP000318081"/>
    </source>
</evidence>
<evidence type="ECO:0000259" key="1">
    <source>
        <dbReference type="Pfam" id="PF12902"/>
    </source>
</evidence>
<feature type="domain" description="Iminophenyl-pyruvate dimer synthase" evidence="1">
    <location>
        <begin position="52"/>
        <end position="280"/>
    </location>
</feature>
<dbReference type="RefSeq" id="WP_145207513.1">
    <property type="nucleotide sequence ID" value="NZ_CP036432.1"/>
</dbReference>
<dbReference type="InterPro" id="IPR026820">
    <property type="entry name" value="VioB/RebD_dom"/>
</dbReference>
<evidence type="ECO:0000313" key="2">
    <source>
        <dbReference type="EMBL" id="QDV81766.1"/>
    </source>
</evidence>
<proteinExistence type="predicted"/>
<accession>A0ABX5XMA0</accession>
<dbReference type="Gene3D" id="1.20.1260.10">
    <property type="match status" value="1"/>
</dbReference>
<reference evidence="2 3" key="1">
    <citation type="submission" date="2019-02" db="EMBL/GenBank/DDBJ databases">
        <title>Deep-cultivation of Planctomycetes and their phenomic and genomic characterization uncovers novel biology.</title>
        <authorList>
            <person name="Wiegand S."/>
            <person name="Jogler M."/>
            <person name="Boedeker C."/>
            <person name="Pinto D."/>
            <person name="Vollmers J."/>
            <person name="Rivas-Marin E."/>
            <person name="Kohn T."/>
            <person name="Peeters S.H."/>
            <person name="Heuer A."/>
            <person name="Rast P."/>
            <person name="Oberbeckmann S."/>
            <person name="Bunk B."/>
            <person name="Jeske O."/>
            <person name="Meyerdierks A."/>
            <person name="Storesund J.E."/>
            <person name="Kallscheuer N."/>
            <person name="Luecker S."/>
            <person name="Lage O.M."/>
            <person name="Pohl T."/>
            <person name="Merkel B.J."/>
            <person name="Hornburger P."/>
            <person name="Mueller R.-W."/>
            <person name="Bruemmer F."/>
            <person name="Labrenz M."/>
            <person name="Spormann A.M."/>
            <person name="Op den Camp H."/>
            <person name="Overmann J."/>
            <person name="Amann R."/>
            <person name="Jetten M.S.M."/>
            <person name="Mascher T."/>
            <person name="Medema M.H."/>
            <person name="Devos D.P."/>
            <person name="Kaster A.-K."/>
            <person name="Ovreas L."/>
            <person name="Rohde M."/>
            <person name="Galperin M.Y."/>
            <person name="Jogler C."/>
        </authorList>
    </citation>
    <scope>NUCLEOTIDE SEQUENCE [LARGE SCALE GENOMIC DNA]</scope>
    <source>
        <strain evidence="2 3">TBK1r</strain>
    </source>
</reference>
<gene>
    <name evidence="2" type="primary">rebD</name>
    <name evidence="2" type="ORF">TBK1r_06860</name>
</gene>
<dbReference type="Proteomes" id="UP000318081">
    <property type="component" value="Chromosome"/>
</dbReference>
<sequence>MATRRTRHLRFSRPASVDFMALGAGPLAAAAASRAIGHDPPLSDRDEFIFLLHTAAEIEHALMVQYLYAWFSLRPVSDFADPEQQRLVGLWSGHLRMIAMEEMGHLLTVQNLLRSVGGPLNLEREDMPFRSGLYPFPFQLEPLSRDSLSKYVFAEMPSNLETDPAYADVVQRARRVSPDDLELNHVGVLFARLSELAATLPRSTFQPSSETFQGTADNWGQGYEESVPGSGEGLIIRSIRNRDDAVAAINDIGEQGEGMSSPINDADDPVSHFRRFFDIYEAFPEPDAWRATRHVPTHPNTTLAPQSDDGVDVESGADDFDRGRITHPVSRGFAQLANGRYRMLLAHLLHSLSIPSAEDSDSIVGHDELVDWTFDEMHELLPINRLIVQRPLGDEEDEARAGLPFELPYTLAIPDEEDNRWRLHRDSIENSAKIIASLRELGLNSDEIEYLDRLETRDEVRKETVAEFLRQTSDDDTLHAIRIFPPIAIARLGSATEPLDNYDFELDDDGRRTIRGAETLVVDRATGTITEVRTPNEVRFKDDGRIRPVCPFLEIWAQLQQDGDYEPLSISKLRELGGQVKWRVRAANLKAWRRTGDDDDKVQADTGEIQDHDSRELVGRCSNFKPGIEKSIPLGSVQFIRPTDEFPELRLRFTPAVGSVFGPNADDPNTVDDVYDSTRGNWVGHRDGAPGTPLFTFPGGIYARDAAGNSAGYLDDTCDAIVEAIVTVGEREFVSTARVSSGPPDFAPDSLPLRSVTDDAQQILLGPQPGNAANAVAESRELIRRTVESIRLMNTDALNERGMPNHDRGAGRLGEPIFRPPARARYAAVVGFHQAVLSSLDRLEDNDTPANRAAARSSLIAMQQRLREYDEVGDLTDAGRQKMPAMMRGSDGRYLALTRRLLNQIQLAIDELESSPDPVTPEQAMIALIESKAAFANRHLGIQTDGGGSLASLFADPPALLRYLQTETVVRDIIPELEGEPLIRPQDPANSAFLSLITNSAHPMFFGFDQALEVPIVEAWINSLPLDDDPIV</sequence>
<dbReference type="Pfam" id="PF12902">
    <property type="entry name" value="Ferritin-like"/>
    <property type="match status" value="1"/>
</dbReference>
<dbReference type="GO" id="GO:0016491">
    <property type="term" value="F:oxidoreductase activity"/>
    <property type="evidence" value="ECO:0007669"/>
    <property type="project" value="UniProtKB-KW"/>
</dbReference>
<dbReference type="EC" id="1.21.98.2" evidence="2"/>